<proteinExistence type="predicted"/>
<evidence type="ECO:0008006" key="3">
    <source>
        <dbReference type="Google" id="ProtNLM"/>
    </source>
</evidence>
<dbReference type="SUPFAM" id="SSF159888">
    <property type="entry name" value="YdhG-like"/>
    <property type="match status" value="1"/>
</dbReference>
<dbReference type="EMBL" id="LPVY01000021">
    <property type="protein sequence ID" value="KZB62186.1"/>
    <property type="molecule type" value="Genomic_DNA"/>
</dbReference>
<reference evidence="1 2" key="1">
    <citation type="submission" date="2015-12" db="EMBL/GenBank/DDBJ databases">
        <title>Genome sequence of Thalassospira lucentensis MCCC 1A02072.</title>
        <authorList>
            <person name="Lu L."/>
            <person name="Lai Q."/>
            <person name="Shao Z."/>
            <person name="Qian P."/>
        </authorList>
    </citation>
    <scope>NUCLEOTIDE SEQUENCE [LARGE SCALE GENOMIC DNA]</scope>
    <source>
        <strain evidence="1 2">MCCC 1A02072</strain>
    </source>
</reference>
<evidence type="ECO:0000313" key="1">
    <source>
        <dbReference type="EMBL" id="KZB62186.1"/>
    </source>
</evidence>
<dbReference type="OrthoDB" id="328972at2"/>
<dbReference type="AlphaFoldDB" id="A0A154L273"/>
<sequence>MNQLPQTAAINTKRPPPGLAVELAAKFAAYPRKAGAALMEVRGWIFELAANDPSIGRITETLKWGEPAWLTPSRSGSTIRADWKAKSPGQIAIYVNCQTDLIDRVRSHFEGILQCEGNRAIILPLDRPLPEGPVKTVLGWALTYHHDKRKR</sequence>
<evidence type="ECO:0000313" key="2">
    <source>
        <dbReference type="Proteomes" id="UP000076335"/>
    </source>
</evidence>
<dbReference type="Proteomes" id="UP000076335">
    <property type="component" value="Unassembled WGS sequence"/>
</dbReference>
<organism evidence="1 2">
    <name type="scientific">Thalassospira lucentensis</name>
    <dbReference type="NCBI Taxonomy" id="168935"/>
    <lineage>
        <taxon>Bacteria</taxon>
        <taxon>Pseudomonadati</taxon>
        <taxon>Pseudomonadota</taxon>
        <taxon>Alphaproteobacteria</taxon>
        <taxon>Rhodospirillales</taxon>
        <taxon>Thalassospiraceae</taxon>
        <taxon>Thalassospira</taxon>
    </lineage>
</organism>
<name>A0A154L273_9PROT</name>
<gene>
    <name evidence="1" type="ORF">AUP42_04315</name>
</gene>
<comment type="caution">
    <text evidence="1">The sequence shown here is derived from an EMBL/GenBank/DDBJ whole genome shotgun (WGS) entry which is preliminary data.</text>
</comment>
<accession>A0A154L273</accession>
<protein>
    <recommendedName>
        <fullName evidence="3">DUF1801 domain-containing protein</fullName>
    </recommendedName>
</protein>